<keyword evidence="4" id="KW-0010">Activator</keyword>
<dbReference type="GO" id="GO:0005524">
    <property type="term" value="F:ATP binding"/>
    <property type="evidence" value="ECO:0007669"/>
    <property type="project" value="InterPro"/>
</dbReference>
<evidence type="ECO:0000256" key="6">
    <source>
        <dbReference type="ARBA" id="ARBA00023242"/>
    </source>
</evidence>
<name>A0A811LRV4_9BILA</name>
<dbReference type="EMBL" id="CAJFDH010000006">
    <property type="protein sequence ID" value="CAD5229574.1"/>
    <property type="molecule type" value="Genomic_DNA"/>
</dbReference>
<comment type="caution">
    <text evidence="9">The sequence shown here is derived from an EMBL/GenBank/DDBJ whole genome shotgun (WGS) entry which is preliminary data.</text>
</comment>
<keyword evidence="6" id="KW-0539">Nucleus</keyword>
<dbReference type="PANTHER" id="PTHR13186">
    <property type="entry name" value="MEDIATOR OF RNA POLYMERASE II TRANSCRIPTION SUBUNIT 31"/>
    <property type="match status" value="1"/>
</dbReference>
<feature type="domain" description="Protein kinase" evidence="8">
    <location>
        <begin position="14"/>
        <end position="294"/>
    </location>
</feature>
<feature type="compositionally biased region" description="Basic and acidic residues" evidence="7">
    <location>
        <begin position="471"/>
        <end position="490"/>
    </location>
</feature>
<dbReference type="InterPro" id="IPR000719">
    <property type="entry name" value="Prot_kinase_dom"/>
</dbReference>
<evidence type="ECO:0000256" key="4">
    <source>
        <dbReference type="ARBA" id="ARBA00023159"/>
    </source>
</evidence>
<gene>
    <name evidence="9" type="ORF">BOKJ2_LOCUS13633</name>
</gene>
<dbReference type="Proteomes" id="UP000614601">
    <property type="component" value="Unassembled WGS sequence"/>
</dbReference>
<accession>A0A811LRV4</accession>
<dbReference type="InterPro" id="IPR038089">
    <property type="entry name" value="Med31_sf"/>
</dbReference>
<evidence type="ECO:0000256" key="5">
    <source>
        <dbReference type="ARBA" id="ARBA00023163"/>
    </source>
</evidence>
<protein>
    <recommendedName>
        <fullName evidence="8">Protein kinase domain-containing protein</fullName>
    </recommendedName>
</protein>
<feature type="compositionally biased region" description="Polar residues" evidence="7">
    <location>
        <begin position="451"/>
        <end position="460"/>
    </location>
</feature>
<dbReference type="Gene3D" id="1.10.510.10">
    <property type="entry name" value="Transferase(Phosphotransferase) domain 1"/>
    <property type="match status" value="1"/>
</dbReference>
<dbReference type="EMBL" id="CAJFCW020000006">
    <property type="protein sequence ID" value="CAG9127006.1"/>
    <property type="molecule type" value="Genomic_DNA"/>
</dbReference>
<proteinExistence type="inferred from homology"/>
<dbReference type="Proteomes" id="UP000783686">
    <property type="component" value="Unassembled WGS sequence"/>
</dbReference>
<dbReference type="Gene3D" id="1.10.10.1340">
    <property type="entry name" value="Mediator of RNA polymerase II, submodule Med31 (Soh1)"/>
    <property type="match status" value="1"/>
</dbReference>
<evidence type="ECO:0000256" key="1">
    <source>
        <dbReference type="ARBA" id="ARBA00004123"/>
    </source>
</evidence>
<keyword evidence="3" id="KW-0805">Transcription regulation</keyword>
<dbReference type="PROSITE" id="PS50011">
    <property type="entry name" value="PROTEIN_KINASE_DOM"/>
    <property type="match status" value="1"/>
</dbReference>
<dbReference type="GO" id="GO:0004672">
    <property type="term" value="F:protein kinase activity"/>
    <property type="evidence" value="ECO:0007669"/>
    <property type="project" value="InterPro"/>
</dbReference>
<evidence type="ECO:0000256" key="7">
    <source>
        <dbReference type="SAM" id="MobiDB-lite"/>
    </source>
</evidence>
<dbReference type="Pfam" id="PF05669">
    <property type="entry name" value="Med31"/>
    <property type="match status" value="1"/>
</dbReference>
<evidence type="ECO:0000256" key="3">
    <source>
        <dbReference type="ARBA" id="ARBA00023015"/>
    </source>
</evidence>
<dbReference type="InterPro" id="IPR011009">
    <property type="entry name" value="Kinase-like_dom_sf"/>
</dbReference>
<keyword evidence="5" id="KW-0804">Transcription</keyword>
<reference evidence="9" key="1">
    <citation type="submission" date="2020-09" db="EMBL/GenBank/DDBJ databases">
        <authorList>
            <person name="Kikuchi T."/>
        </authorList>
    </citation>
    <scope>NUCLEOTIDE SEQUENCE</scope>
    <source>
        <strain evidence="9">SH1</strain>
    </source>
</reference>
<comment type="subcellular location">
    <subcellularLocation>
        <location evidence="1">Nucleus</location>
    </subcellularLocation>
</comment>
<evidence type="ECO:0000313" key="9">
    <source>
        <dbReference type="EMBL" id="CAD5229574.1"/>
    </source>
</evidence>
<evidence type="ECO:0000259" key="8">
    <source>
        <dbReference type="PROSITE" id="PS50011"/>
    </source>
</evidence>
<dbReference type="GO" id="GO:0006355">
    <property type="term" value="P:regulation of DNA-templated transcription"/>
    <property type="evidence" value="ECO:0007669"/>
    <property type="project" value="InterPro"/>
</dbReference>
<keyword evidence="10" id="KW-1185">Reference proteome</keyword>
<dbReference type="GO" id="GO:0016592">
    <property type="term" value="C:mediator complex"/>
    <property type="evidence" value="ECO:0007669"/>
    <property type="project" value="InterPro"/>
</dbReference>
<dbReference type="InterPro" id="IPR008831">
    <property type="entry name" value="Mediator_Med31"/>
</dbReference>
<dbReference type="AlphaFoldDB" id="A0A811LRV4"/>
<sequence>MPVNNNANAEGGNNKNEAKVDQLPIGTILAGKYKLTELAQSHPVLGLTYNAISQEGDGYIVKVDSEKNLLSLVRSEAGFLQAVIHANACDHFVQFMHGARYQKIIYFVSRFRPGPSLNQCLGAMSEGKFTVGTAVRVAYHISKAIDVVHNLNYLLRRMDPNVIKFDVHTKSIYLSDLSSVRVDPAKIKLNATVKWAGPQLYAPMQHHNGGSVEARHDVEALVFLLVDMTTAKLPWENCPPDMVASAKRQSITDQTLFNGCPSQYSALYTYISCLTSDDKINYEQIWRKMEEAWQQAGIKDVKEKYDWEVNAFKLDPRSSNHLGSLGNFSLNPNLAEPREESSEESQRRFEIECEFVQSLANPHYITYIAQRGFFKEQYFLNYLKYLLYWKRPEYAKCLKFPQCLSMLENLQNPEFREAMVLSSNAKFVEDQLLLQWHFYLRKRARILQTNHVADEQQPNSNERSEDEEVEEGRTERENDENDERRIQPQQ</sequence>
<dbReference type="GO" id="GO:0003712">
    <property type="term" value="F:transcription coregulator activity"/>
    <property type="evidence" value="ECO:0007669"/>
    <property type="project" value="InterPro"/>
</dbReference>
<dbReference type="SUPFAM" id="SSF56112">
    <property type="entry name" value="Protein kinase-like (PK-like)"/>
    <property type="match status" value="1"/>
</dbReference>
<evidence type="ECO:0000256" key="2">
    <source>
        <dbReference type="ARBA" id="ARBA00006378"/>
    </source>
</evidence>
<dbReference type="OrthoDB" id="5780789at2759"/>
<comment type="similarity">
    <text evidence="2">Belongs to the Mediator complex subunit 31 family.</text>
</comment>
<feature type="region of interest" description="Disordered" evidence="7">
    <location>
        <begin position="451"/>
        <end position="490"/>
    </location>
</feature>
<organism evidence="9 10">
    <name type="scientific">Bursaphelenchus okinawaensis</name>
    <dbReference type="NCBI Taxonomy" id="465554"/>
    <lineage>
        <taxon>Eukaryota</taxon>
        <taxon>Metazoa</taxon>
        <taxon>Ecdysozoa</taxon>
        <taxon>Nematoda</taxon>
        <taxon>Chromadorea</taxon>
        <taxon>Rhabditida</taxon>
        <taxon>Tylenchina</taxon>
        <taxon>Tylenchomorpha</taxon>
        <taxon>Aphelenchoidea</taxon>
        <taxon>Aphelenchoididae</taxon>
        <taxon>Bursaphelenchus</taxon>
    </lineage>
</organism>
<evidence type="ECO:0000313" key="10">
    <source>
        <dbReference type="Proteomes" id="UP000614601"/>
    </source>
</evidence>